<dbReference type="InterPro" id="IPR023796">
    <property type="entry name" value="Serpin_dom"/>
</dbReference>
<dbReference type="SMART" id="SM00093">
    <property type="entry name" value="SERPIN"/>
    <property type="match status" value="1"/>
</dbReference>
<keyword evidence="3" id="KW-0722">Serine protease inhibitor</keyword>
<accession>A0A6P4FHH7</accession>
<reference evidence="9" key="2">
    <citation type="submission" date="2025-04" db="UniProtKB">
        <authorList>
            <consortium name="RefSeq"/>
        </authorList>
    </citation>
    <scope>IDENTIFICATION</scope>
</reference>
<dbReference type="GeneID" id="108051213"/>
<dbReference type="GO" id="GO:0004867">
    <property type="term" value="F:serine-type endopeptidase inhibitor activity"/>
    <property type="evidence" value="ECO:0007669"/>
    <property type="project" value="UniProtKB-KW"/>
</dbReference>
<evidence type="ECO:0000313" key="8">
    <source>
        <dbReference type="Proteomes" id="UP001652680"/>
    </source>
</evidence>
<keyword evidence="8" id="KW-1185">Reference proteome</keyword>
<feature type="chain" id="PRO_5028041646" evidence="5">
    <location>
        <begin position="22"/>
        <end position="369"/>
    </location>
</feature>
<feature type="signal peptide" evidence="5">
    <location>
        <begin position="1"/>
        <end position="21"/>
    </location>
</feature>
<dbReference type="InterPro" id="IPR042185">
    <property type="entry name" value="Serpin_sf_2"/>
</dbReference>
<name>A0A6P4FHH7_DRORH</name>
<dbReference type="InterPro" id="IPR036186">
    <property type="entry name" value="Serpin_sf"/>
</dbReference>
<evidence type="ECO:0000256" key="1">
    <source>
        <dbReference type="ARBA" id="ARBA00009500"/>
    </source>
</evidence>
<proteinExistence type="inferred from homology"/>
<dbReference type="EnsemblMetazoa" id="XM_017133225.1">
    <property type="protein sequence ID" value="XP_016988714.1"/>
    <property type="gene ID" value="LOC108051213"/>
</dbReference>
<organism evidence="9">
    <name type="scientific">Drosophila rhopaloa</name>
    <name type="common">Fruit fly</name>
    <dbReference type="NCBI Taxonomy" id="1041015"/>
    <lineage>
        <taxon>Eukaryota</taxon>
        <taxon>Metazoa</taxon>
        <taxon>Ecdysozoa</taxon>
        <taxon>Arthropoda</taxon>
        <taxon>Hexapoda</taxon>
        <taxon>Insecta</taxon>
        <taxon>Pterygota</taxon>
        <taxon>Neoptera</taxon>
        <taxon>Endopterygota</taxon>
        <taxon>Diptera</taxon>
        <taxon>Brachycera</taxon>
        <taxon>Muscomorpha</taxon>
        <taxon>Ephydroidea</taxon>
        <taxon>Drosophilidae</taxon>
        <taxon>Drosophila</taxon>
        <taxon>Sophophora</taxon>
    </lineage>
</organism>
<dbReference type="Gene3D" id="3.30.497.10">
    <property type="entry name" value="Antithrombin, subunit I, domain 2"/>
    <property type="match status" value="1"/>
</dbReference>
<dbReference type="PROSITE" id="PS00284">
    <property type="entry name" value="SERPIN"/>
    <property type="match status" value="1"/>
</dbReference>
<dbReference type="OrthoDB" id="7857926at2759"/>
<reference evidence="8" key="1">
    <citation type="journal article" date="2021" name="Elife">
        <title>Highly contiguous assemblies of 101 drosophilid genomes.</title>
        <authorList>
            <person name="Kim B.Y."/>
            <person name="Wang J.R."/>
            <person name="Miller D.E."/>
            <person name="Barmina O."/>
            <person name="Delaney E."/>
            <person name="Thompson A."/>
            <person name="Comeault A.A."/>
            <person name="Peede D."/>
            <person name="D'Agostino E.R."/>
            <person name="Pelaez J."/>
            <person name="Aguilar J.M."/>
            <person name="Haji D."/>
            <person name="Matsunaga T."/>
            <person name="Armstrong E.E."/>
            <person name="Zych M."/>
            <person name="Ogawa Y."/>
            <person name="Stamenkovic-Radak M."/>
            <person name="Jelic M."/>
            <person name="Veselinovic M.S."/>
            <person name="Tanaskovic M."/>
            <person name="Eric P."/>
            <person name="Gao J.J."/>
            <person name="Katoh T.K."/>
            <person name="Toda M.J."/>
            <person name="Watabe H."/>
            <person name="Watada M."/>
            <person name="Davis J.S."/>
            <person name="Moyle L.C."/>
            <person name="Manoli G."/>
            <person name="Bertolini E."/>
            <person name="Kostal V."/>
            <person name="Hawley R.S."/>
            <person name="Takahashi A."/>
            <person name="Jones C.D."/>
            <person name="Price D.K."/>
            <person name="Whiteman N."/>
            <person name="Kopp A."/>
            <person name="Matute D.R."/>
            <person name="Petrov D.A."/>
        </authorList>
    </citation>
    <scope>NUCLEOTIDE SEQUENCE [LARGE SCALE GENOMIC DNA]</scope>
</reference>
<evidence type="ECO:0000256" key="4">
    <source>
        <dbReference type="RuleBase" id="RU000411"/>
    </source>
</evidence>
<gene>
    <name evidence="9" type="primary">LOC108051213</name>
    <name evidence="7" type="synonym">108051213</name>
</gene>
<sequence length="369" mass="42052">MKYPFWSKLLVLLLFLGGSISSFSLTPQLIHKWVSGPKHIPPGVLIYHPEVLKALETLAVLTDGETHKEFDGLHVRPLPKINQDLWVNYTNTLLLKAGTEVLDSGRKAIENLAALQFIDFTYPRRSLFKFNEALKDTHQNSYFPSVLQRRYIHWDTQLISVGTATMTAQWVHNFEPKNSGLRVFHCQLDEHGGTRPVAIDAMSIQGNFLFSEFDGVQLLHLPLKHNLTLIILLSPELVGKKPYQIPNHYDPLELLKMGTMKIVRVQIPKIELEYRAELVPRALDGMGIRHVHRKNADFSKLTSSKIRLSSMVHATSIRIDEFGINEEPFEIRSSSSPESENQMFIANRPFFFSIVNNTQVLFSGEFLGP</sequence>
<evidence type="ECO:0000259" key="6">
    <source>
        <dbReference type="SMART" id="SM00093"/>
    </source>
</evidence>
<reference evidence="7" key="3">
    <citation type="submission" date="2025-05" db="UniProtKB">
        <authorList>
            <consortium name="EnsemblMetazoa"/>
        </authorList>
    </citation>
    <scope>IDENTIFICATION</scope>
</reference>
<dbReference type="PANTHER" id="PTHR11461:SF211">
    <property type="entry name" value="GH10112P-RELATED"/>
    <property type="match status" value="1"/>
</dbReference>
<comment type="similarity">
    <text evidence="1 4">Belongs to the serpin family.</text>
</comment>
<dbReference type="Gene3D" id="2.30.39.10">
    <property type="entry name" value="Alpha-1-antitrypsin, domain 1"/>
    <property type="match status" value="1"/>
</dbReference>
<dbReference type="RefSeq" id="XP_016988714.1">
    <property type="nucleotide sequence ID" value="XM_017133225.1"/>
</dbReference>
<dbReference type="PANTHER" id="PTHR11461">
    <property type="entry name" value="SERINE PROTEASE INHIBITOR, SERPIN"/>
    <property type="match status" value="1"/>
</dbReference>
<evidence type="ECO:0000256" key="3">
    <source>
        <dbReference type="ARBA" id="ARBA00022900"/>
    </source>
</evidence>
<dbReference type="SUPFAM" id="SSF56574">
    <property type="entry name" value="Serpins"/>
    <property type="match status" value="1"/>
</dbReference>
<dbReference type="Proteomes" id="UP001652680">
    <property type="component" value="Unassembled WGS sequence"/>
</dbReference>
<dbReference type="Pfam" id="PF00079">
    <property type="entry name" value="Serpin"/>
    <property type="match status" value="1"/>
</dbReference>
<keyword evidence="2" id="KW-0646">Protease inhibitor</keyword>
<evidence type="ECO:0000256" key="5">
    <source>
        <dbReference type="SAM" id="SignalP"/>
    </source>
</evidence>
<dbReference type="OMA" id="GETHKEF"/>
<evidence type="ECO:0000256" key="2">
    <source>
        <dbReference type="ARBA" id="ARBA00022690"/>
    </source>
</evidence>
<feature type="domain" description="Serpin" evidence="6">
    <location>
        <begin position="23"/>
        <end position="369"/>
    </location>
</feature>
<dbReference type="GO" id="GO:0005615">
    <property type="term" value="C:extracellular space"/>
    <property type="evidence" value="ECO:0007669"/>
    <property type="project" value="InterPro"/>
</dbReference>
<protein>
    <submittedName>
        <fullName evidence="9">Alpha-2-antiplasmin-like</fullName>
    </submittedName>
</protein>
<dbReference type="AlphaFoldDB" id="A0A6P4FHH7"/>
<keyword evidence="5" id="KW-0732">Signal</keyword>
<evidence type="ECO:0000313" key="9">
    <source>
        <dbReference type="RefSeq" id="XP_016988714.1"/>
    </source>
</evidence>
<evidence type="ECO:0000313" key="7">
    <source>
        <dbReference type="EnsemblMetazoa" id="XP_016988714.1"/>
    </source>
</evidence>
<dbReference type="InterPro" id="IPR000215">
    <property type="entry name" value="Serpin_fam"/>
</dbReference>
<dbReference type="InterPro" id="IPR023795">
    <property type="entry name" value="Serpin_CS"/>
</dbReference>
<dbReference type="InterPro" id="IPR042178">
    <property type="entry name" value="Serpin_sf_1"/>
</dbReference>